<keyword evidence="2" id="KW-0677">Repeat</keyword>
<comment type="catalytic activity">
    <reaction evidence="4">
        <text>[protein]-peptidylproline (omega=180) = [protein]-peptidylproline (omega=0)</text>
        <dbReference type="Rhea" id="RHEA:16237"/>
        <dbReference type="Rhea" id="RHEA-COMP:10747"/>
        <dbReference type="Rhea" id="RHEA-COMP:10748"/>
        <dbReference type="ChEBI" id="CHEBI:83833"/>
        <dbReference type="ChEBI" id="CHEBI:83834"/>
        <dbReference type="EC" id="5.2.1.8"/>
    </reaction>
</comment>
<evidence type="ECO:0000256" key="1">
    <source>
        <dbReference type="ARBA" id="ARBA00009648"/>
    </source>
</evidence>
<comment type="similarity">
    <text evidence="1">Belongs to the FKBP6 family.</text>
</comment>
<evidence type="ECO:0000313" key="7">
    <source>
        <dbReference type="EMBL" id="KPI93991.1"/>
    </source>
</evidence>
<evidence type="ECO:0000256" key="4">
    <source>
        <dbReference type="PROSITE-ProRule" id="PRU00277"/>
    </source>
</evidence>
<evidence type="ECO:0000256" key="3">
    <source>
        <dbReference type="ARBA" id="ARBA00022803"/>
    </source>
</evidence>
<evidence type="ECO:0000313" key="8">
    <source>
        <dbReference type="Proteomes" id="UP000053268"/>
    </source>
</evidence>
<keyword evidence="4 7" id="KW-0413">Isomerase</keyword>
<accession>A0A194PKM8</accession>
<dbReference type="GO" id="GO:0005737">
    <property type="term" value="C:cytoplasm"/>
    <property type="evidence" value="ECO:0007669"/>
    <property type="project" value="TreeGrafter"/>
</dbReference>
<dbReference type="GO" id="GO:0007283">
    <property type="term" value="P:spermatogenesis"/>
    <property type="evidence" value="ECO:0007669"/>
    <property type="project" value="TreeGrafter"/>
</dbReference>
<feature type="repeat" description="TPR" evidence="5">
    <location>
        <begin position="285"/>
        <end position="318"/>
    </location>
</feature>
<reference evidence="7 8" key="1">
    <citation type="journal article" date="2015" name="Nat. Commun.">
        <title>Outbred genome sequencing and CRISPR/Cas9 gene editing in butterflies.</title>
        <authorList>
            <person name="Li X."/>
            <person name="Fan D."/>
            <person name="Zhang W."/>
            <person name="Liu G."/>
            <person name="Zhang L."/>
            <person name="Zhao L."/>
            <person name="Fang X."/>
            <person name="Chen L."/>
            <person name="Dong Y."/>
            <person name="Chen Y."/>
            <person name="Ding Y."/>
            <person name="Zhao R."/>
            <person name="Feng M."/>
            <person name="Zhu Y."/>
            <person name="Feng Y."/>
            <person name="Jiang X."/>
            <person name="Zhu D."/>
            <person name="Xiang H."/>
            <person name="Feng X."/>
            <person name="Li S."/>
            <person name="Wang J."/>
            <person name="Zhang G."/>
            <person name="Kronforst M.R."/>
            <person name="Wang W."/>
        </authorList>
    </citation>
    <scope>NUCLEOTIDE SEQUENCE [LARGE SCALE GENOMIC DNA]</scope>
    <source>
        <strain evidence="7">Ya'a_city_454_Px</strain>
        <tissue evidence="7">Whole body</tissue>
    </source>
</reference>
<sequence length="429" mass="49528">MDSTTYRVALENGLNLKEVLTKGSILHINEGYEDLDDHLEPETKTRKTFEYIGQPVKSFQELKLDPVDEKGFIKKRIIEEGGGLPLNNENTVSIAYTGYWENENEPFDLIKINKPLVVDLKDNGLLPGLQLAIHSMLVGELSLFLLSYELMYGEMGVPPRIKPKADCIFYIKLIKSIITPKQGPINFSEANIFNRVHHEVKLLYSSGLTLHKTKNYMAAAQVFRKSVSMLHRCRLADEDEEKIQEKLLIKLYSNLAICYNKLKKPLQACTSCNELNRLNSLWNNSKMLFQNAKALRMIGQFSEAEKRLRRALKLQPNNEELQIELELLLQTRDSCKQITLIGRETLEPVNDNFKREVDTLIINFKNNVNLCKLTLPSGLNKDEMDYVKEACIRENLFFNVIQKNYFLDKDVFNDVNERDDPLWTSPDFD</sequence>
<proteinExistence type="inferred from homology"/>
<dbReference type="SMART" id="SM00028">
    <property type="entry name" value="TPR"/>
    <property type="match status" value="3"/>
</dbReference>
<keyword evidence="8" id="KW-1185">Reference proteome</keyword>
<dbReference type="EMBL" id="KQ459601">
    <property type="protein sequence ID" value="KPI93991.1"/>
    <property type="molecule type" value="Genomic_DNA"/>
</dbReference>
<feature type="domain" description="PPIase FKBP-type" evidence="6">
    <location>
        <begin position="89"/>
        <end position="177"/>
    </location>
</feature>
<dbReference type="PROSITE" id="PS50059">
    <property type="entry name" value="FKBP_PPIASE"/>
    <property type="match status" value="1"/>
</dbReference>
<dbReference type="AlphaFoldDB" id="A0A194PKM8"/>
<name>A0A194PKM8_PAPXU</name>
<dbReference type="EC" id="5.2.1.8" evidence="4"/>
<dbReference type="InterPro" id="IPR042282">
    <property type="entry name" value="FKBP6/shu"/>
</dbReference>
<dbReference type="SUPFAM" id="SSF48452">
    <property type="entry name" value="TPR-like"/>
    <property type="match status" value="1"/>
</dbReference>
<dbReference type="InterPro" id="IPR046357">
    <property type="entry name" value="PPIase_dom_sf"/>
</dbReference>
<dbReference type="GO" id="GO:0003755">
    <property type="term" value="F:peptidyl-prolyl cis-trans isomerase activity"/>
    <property type="evidence" value="ECO:0007669"/>
    <property type="project" value="UniProtKB-KW"/>
</dbReference>
<protein>
    <recommendedName>
        <fullName evidence="4">peptidylprolyl isomerase</fullName>
        <ecNumber evidence="4">5.2.1.8</ecNumber>
    </recommendedName>
</protein>
<organism evidence="7 8">
    <name type="scientific">Papilio xuthus</name>
    <name type="common">Asian swallowtail butterfly</name>
    <dbReference type="NCBI Taxonomy" id="66420"/>
    <lineage>
        <taxon>Eukaryota</taxon>
        <taxon>Metazoa</taxon>
        <taxon>Ecdysozoa</taxon>
        <taxon>Arthropoda</taxon>
        <taxon>Hexapoda</taxon>
        <taxon>Insecta</taxon>
        <taxon>Pterygota</taxon>
        <taxon>Neoptera</taxon>
        <taxon>Endopterygota</taxon>
        <taxon>Lepidoptera</taxon>
        <taxon>Glossata</taxon>
        <taxon>Ditrysia</taxon>
        <taxon>Papilionoidea</taxon>
        <taxon>Papilionidae</taxon>
        <taxon>Papilioninae</taxon>
        <taxon>Papilio</taxon>
    </lineage>
</organism>
<evidence type="ECO:0000259" key="6">
    <source>
        <dbReference type="PROSITE" id="PS50059"/>
    </source>
</evidence>
<dbReference type="GO" id="GO:0051879">
    <property type="term" value="F:Hsp90 protein binding"/>
    <property type="evidence" value="ECO:0007669"/>
    <property type="project" value="TreeGrafter"/>
</dbReference>
<gene>
    <name evidence="7" type="ORF">RR46_13156</name>
</gene>
<dbReference type="Gene3D" id="3.10.50.40">
    <property type="match status" value="1"/>
</dbReference>
<dbReference type="Proteomes" id="UP000053268">
    <property type="component" value="Unassembled WGS sequence"/>
</dbReference>
<dbReference type="Gene3D" id="1.25.40.10">
    <property type="entry name" value="Tetratricopeptide repeat domain"/>
    <property type="match status" value="1"/>
</dbReference>
<dbReference type="PANTHER" id="PTHR46674">
    <property type="entry name" value="INACTIVE PEPTIDYL-PROLYL CIS-TRANS ISOMERASE FKBP6"/>
    <property type="match status" value="1"/>
</dbReference>
<keyword evidence="4" id="KW-0697">Rotamase</keyword>
<dbReference type="InterPro" id="IPR011990">
    <property type="entry name" value="TPR-like_helical_dom_sf"/>
</dbReference>
<keyword evidence="3 5" id="KW-0802">TPR repeat</keyword>
<dbReference type="GO" id="GO:0034587">
    <property type="term" value="P:piRNA processing"/>
    <property type="evidence" value="ECO:0007669"/>
    <property type="project" value="TreeGrafter"/>
</dbReference>
<dbReference type="InterPro" id="IPR001179">
    <property type="entry name" value="PPIase_FKBP_dom"/>
</dbReference>
<evidence type="ECO:0000256" key="2">
    <source>
        <dbReference type="ARBA" id="ARBA00022737"/>
    </source>
</evidence>
<dbReference type="InterPro" id="IPR019734">
    <property type="entry name" value="TPR_rpt"/>
</dbReference>
<dbReference type="STRING" id="66420.A0A194PKM8"/>
<dbReference type="PANTHER" id="PTHR46674:SF1">
    <property type="entry name" value="INACTIVE PEPTIDYL-PROLYL CIS-TRANS ISOMERASE FKBP6"/>
    <property type="match status" value="1"/>
</dbReference>
<evidence type="ECO:0000256" key="5">
    <source>
        <dbReference type="PROSITE-ProRule" id="PRU00339"/>
    </source>
</evidence>
<dbReference type="Pfam" id="PF00254">
    <property type="entry name" value="FKBP_C"/>
    <property type="match status" value="1"/>
</dbReference>
<dbReference type="PROSITE" id="PS50005">
    <property type="entry name" value="TPR"/>
    <property type="match status" value="1"/>
</dbReference>
<dbReference type="SUPFAM" id="SSF54534">
    <property type="entry name" value="FKBP-like"/>
    <property type="match status" value="1"/>
</dbReference>